<sequence length="627" mass="71410">MEEFRRTYSRLCKESGAEPQETVLQQMHQLPQGRLDLATQSLTVDTCRALGKLLQKEALLTELVLSDCMLSEEGAVLLLQGLCVNTIVRFLDLKGNNLRASGAEALAKLLRQNKSIQSLTLEWNSLGTWEEAFAAFCGALAANGALRQLDLRNNQISHKGAEELALALKSNTSLQQLEQAMDHNQDRQTAFRESQARAHVLSKEVRHLREEKSKQFLDLMETIDRQREEMVRSSKASAARVGQLQEALNERHSIINALKAKLQMAEAALALSEQKAQDLGELLATTEQEQRSLAQRQAKEHRLEQQEAAERESKLRRDLSAANEKNLLLQNQVDELERKVKSQQDQLFLTRQELTNTAAELKMRAVQAEERLELEKKRSRQSLEDAEHLRFKEVEHMTRHLEESERAMQERVQRLEAVRLSLEEELSRAKAAALSERSQAEEELIKAKNQVRLEEQQRLAHLEEKLRLLAQARDEAQSACLQQKQVVADAQARASQLGRQVEGLTRRLEELQQELSNKDQEKAAEVTRVRLELQEQNGRLQAELTAQEALKEKAAALERQLKVIASDHREALLDRESENASLREKLRLKQAEIARIRDEEAQRASFLQNAVLAYVQGSPLRTLSPQK</sequence>
<dbReference type="GeneID" id="117309553"/>
<dbReference type="Gene3D" id="3.80.10.10">
    <property type="entry name" value="Ribonuclease Inhibitor"/>
    <property type="match status" value="2"/>
</dbReference>
<dbReference type="AlphaFoldDB" id="A0A6J3QNE2"/>
<dbReference type="PANTHER" id="PTHR23170">
    <property type="entry name" value="NY-REN-58 ANTIGEN"/>
    <property type="match status" value="1"/>
</dbReference>
<dbReference type="GO" id="GO:0005813">
    <property type="term" value="C:centrosome"/>
    <property type="evidence" value="ECO:0007669"/>
    <property type="project" value="UniProtKB-SubCell"/>
</dbReference>
<dbReference type="InterPro" id="IPR032675">
    <property type="entry name" value="LRR_dom_sf"/>
</dbReference>
<evidence type="ECO:0000256" key="3">
    <source>
        <dbReference type="ARBA" id="ARBA00023054"/>
    </source>
</evidence>
<evidence type="ECO:0000313" key="7">
    <source>
        <dbReference type="RefSeq" id="XP_033703553.1"/>
    </source>
</evidence>
<comment type="subcellular location">
    <subcellularLocation>
        <location evidence="1">Cytoplasm</location>
        <location evidence="1">Cytoskeleton</location>
        <location evidence="1">Microtubule organizing center</location>
        <location evidence="1">Centrosome</location>
    </subcellularLocation>
</comment>
<organism evidence="6 7">
    <name type="scientific">Tursiops truncatus</name>
    <name type="common">Atlantic bottle-nosed dolphin</name>
    <name type="synonym">Delphinus truncatus</name>
    <dbReference type="NCBI Taxonomy" id="9739"/>
    <lineage>
        <taxon>Eukaryota</taxon>
        <taxon>Metazoa</taxon>
        <taxon>Chordata</taxon>
        <taxon>Craniata</taxon>
        <taxon>Vertebrata</taxon>
        <taxon>Euteleostomi</taxon>
        <taxon>Mammalia</taxon>
        <taxon>Eutheria</taxon>
        <taxon>Laurasiatheria</taxon>
        <taxon>Artiodactyla</taxon>
        <taxon>Whippomorpha</taxon>
        <taxon>Cetacea</taxon>
        <taxon>Odontoceti</taxon>
        <taxon>Delphinidae</taxon>
        <taxon>Tursiops</taxon>
    </lineage>
</organism>
<evidence type="ECO:0000256" key="4">
    <source>
        <dbReference type="ARBA" id="ARBA00023212"/>
    </source>
</evidence>
<dbReference type="SUPFAM" id="SSF52047">
    <property type="entry name" value="RNI-like"/>
    <property type="match status" value="1"/>
</dbReference>
<accession>A0A6J3QNE2</accession>
<dbReference type="PANTHER" id="PTHR23170:SF3">
    <property type="entry name" value="LEUCINE-RICH REPEAT-CONTAINING PROTEIN 45"/>
    <property type="match status" value="1"/>
</dbReference>
<name>A0A6J3QNE2_TURTR</name>
<feature type="compositionally biased region" description="Basic and acidic residues" evidence="5">
    <location>
        <begin position="297"/>
        <end position="317"/>
    </location>
</feature>
<dbReference type="SMART" id="SM00368">
    <property type="entry name" value="LRR_RI"/>
    <property type="match status" value="4"/>
</dbReference>
<protein>
    <submittedName>
        <fullName evidence="7">Leucine-rich repeat-containing protein 45 isoform X5</fullName>
    </submittedName>
</protein>
<dbReference type="Pfam" id="PF13516">
    <property type="entry name" value="LRR_6"/>
    <property type="match status" value="2"/>
</dbReference>
<evidence type="ECO:0000256" key="5">
    <source>
        <dbReference type="SAM" id="MobiDB-lite"/>
    </source>
</evidence>
<dbReference type="InterPro" id="IPR052116">
    <property type="entry name" value="Centro_Cilium_Assembly"/>
</dbReference>
<evidence type="ECO:0000256" key="1">
    <source>
        <dbReference type="ARBA" id="ARBA00004300"/>
    </source>
</evidence>
<dbReference type="GO" id="GO:0005886">
    <property type="term" value="C:plasma membrane"/>
    <property type="evidence" value="ECO:0007669"/>
    <property type="project" value="TreeGrafter"/>
</dbReference>
<feature type="region of interest" description="Disordered" evidence="5">
    <location>
        <begin position="290"/>
        <end position="317"/>
    </location>
</feature>
<keyword evidence="6" id="KW-1185">Reference proteome</keyword>
<keyword evidence="2" id="KW-0963">Cytoplasm</keyword>
<keyword evidence="4" id="KW-0206">Cytoskeleton</keyword>
<dbReference type="RefSeq" id="XP_033703553.1">
    <property type="nucleotide sequence ID" value="XM_033847662.1"/>
</dbReference>
<gene>
    <name evidence="7" type="primary">LRRC45</name>
</gene>
<reference evidence="7" key="1">
    <citation type="submission" date="2025-08" db="UniProtKB">
        <authorList>
            <consortium name="RefSeq"/>
        </authorList>
    </citation>
    <scope>IDENTIFICATION</scope>
    <source>
        <tissue evidence="7">Spleen</tissue>
    </source>
</reference>
<dbReference type="CTD" id="201255"/>
<dbReference type="InterPro" id="IPR001611">
    <property type="entry name" value="Leu-rich_rpt"/>
</dbReference>
<keyword evidence="3" id="KW-0175">Coiled coil</keyword>
<dbReference type="Proteomes" id="UP000245320">
    <property type="component" value="Chromosome 20"/>
</dbReference>
<proteinExistence type="predicted"/>
<evidence type="ECO:0000256" key="2">
    <source>
        <dbReference type="ARBA" id="ARBA00022490"/>
    </source>
</evidence>
<evidence type="ECO:0000313" key="6">
    <source>
        <dbReference type="Proteomes" id="UP000245320"/>
    </source>
</evidence>